<dbReference type="PROSITE" id="PS00128">
    <property type="entry name" value="GLYCOSYL_HYDROL_F22_1"/>
    <property type="match status" value="1"/>
</dbReference>
<dbReference type="GO" id="GO:0031640">
    <property type="term" value="P:killing of cells of another organism"/>
    <property type="evidence" value="ECO:0007669"/>
    <property type="project" value="UniProtKB-KW"/>
</dbReference>
<dbReference type="GO" id="GO:0042742">
    <property type="term" value="P:defense response to bacterium"/>
    <property type="evidence" value="ECO:0007669"/>
    <property type="project" value="UniProtKB-KW"/>
</dbReference>
<dbReference type="PROSITE" id="PS51348">
    <property type="entry name" value="GLYCOSYL_HYDROL_F22_2"/>
    <property type="match status" value="1"/>
</dbReference>
<sequence length="185" mass="21328">MKVYQQKNARIYSVQFYNGYHNYNRLFEITMEADYILLIAMAAISCTLAAKKDRCDVVHALRDKGVPYSDMRNWLCLVKHESNFHYDAVNDNGGDRWSDYGIFQLNSKYFCDQPDGITGTNCKKLRQKGCSDTCASFKDSDISNDVYCAVRIKNCYGGYSAWYGWVNRCNGRDLVGNSDYDYEDC</sequence>
<keyword evidence="3" id="KW-1015">Disulfide bond</keyword>
<dbReference type="OrthoDB" id="17373at2759"/>
<dbReference type="InterPro" id="IPR001916">
    <property type="entry name" value="Glyco_hydro_22"/>
</dbReference>
<evidence type="ECO:0000256" key="3">
    <source>
        <dbReference type="ARBA" id="ARBA00023157"/>
    </source>
</evidence>
<dbReference type="SUPFAM" id="SSF53955">
    <property type="entry name" value="Lysozyme-like"/>
    <property type="match status" value="1"/>
</dbReference>
<feature type="domain" description="Glycosyl hydrolases family 22 (GH22)" evidence="5">
    <location>
        <begin position="130"/>
        <end position="148"/>
    </location>
</feature>
<dbReference type="EMBL" id="JAIWYP010000003">
    <property type="protein sequence ID" value="KAH3856659.1"/>
    <property type="molecule type" value="Genomic_DNA"/>
</dbReference>
<evidence type="ECO:0000313" key="6">
    <source>
        <dbReference type="EMBL" id="KAH3856659.1"/>
    </source>
</evidence>
<proteinExistence type="inferred from homology"/>
<dbReference type="PANTHER" id="PTHR11407:SF63">
    <property type="entry name" value="LYSOZYME C"/>
    <property type="match status" value="1"/>
</dbReference>
<keyword evidence="2" id="KW-0081">Bacteriolytic enzyme</keyword>
<dbReference type="EC" id="3.2.1.17" evidence="1"/>
<evidence type="ECO:0000256" key="4">
    <source>
        <dbReference type="RuleBase" id="RU004440"/>
    </source>
</evidence>
<reference evidence="6" key="1">
    <citation type="journal article" date="2019" name="bioRxiv">
        <title>The Genome of the Zebra Mussel, Dreissena polymorpha: A Resource for Invasive Species Research.</title>
        <authorList>
            <person name="McCartney M.A."/>
            <person name="Auch B."/>
            <person name="Kono T."/>
            <person name="Mallez S."/>
            <person name="Zhang Y."/>
            <person name="Obille A."/>
            <person name="Becker A."/>
            <person name="Abrahante J.E."/>
            <person name="Garbe J."/>
            <person name="Badalamenti J.P."/>
            <person name="Herman A."/>
            <person name="Mangelson H."/>
            <person name="Liachko I."/>
            <person name="Sullivan S."/>
            <person name="Sone E.D."/>
            <person name="Koren S."/>
            <person name="Silverstein K.A.T."/>
            <person name="Beckman K.B."/>
            <person name="Gohl D.M."/>
        </authorList>
    </citation>
    <scope>NUCLEOTIDE SEQUENCE</scope>
    <source>
        <strain evidence="6">Duluth1</strain>
        <tissue evidence="6">Whole animal</tissue>
    </source>
</reference>
<keyword evidence="2" id="KW-0929">Antimicrobial</keyword>
<dbReference type="InterPro" id="IPR019799">
    <property type="entry name" value="Glyco_hydro_22_CS"/>
</dbReference>
<protein>
    <recommendedName>
        <fullName evidence="1">lysozyme</fullName>
        <ecNumber evidence="1">3.2.1.17</ecNumber>
    </recommendedName>
</protein>
<name>A0A9D4LF49_DREPO</name>
<dbReference type="AlphaFoldDB" id="A0A9D4LF49"/>
<comment type="similarity">
    <text evidence="4">Belongs to the glycosyl hydrolase 22 family.</text>
</comment>
<accession>A0A9D4LF49</accession>
<evidence type="ECO:0000256" key="2">
    <source>
        <dbReference type="ARBA" id="ARBA00022638"/>
    </source>
</evidence>
<reference evidence="6" key="2">
    <citation type="submission" date="2020-11" db="EMBL/GenBank/DDBJ databases">
        <authorList>
            <person name="McCartney M.A."/>
            <person name="Auch B."/>
            <person name="Kono T."/>
            <person name="Mallez S."/>
            <person name="Becker A."/>
            <person name="Gohl D.M."/>
            <person name="Silverstein K.A.T."/>
            <person name="Koren S."/>
            <person name="Bechman K.B."/>
            <person name="Herman A."/>
            <person name="Abrahante J.E."/>
            <person name="Garbe J."/>
        </authorList>
    </citation>
    <scope>NUCLEOTIDE SEQUENCE</scope>
    <source>
        <strain evidence="6">Duluth1</strain>
        <tissue evidence="6">Whole animal</tissue>
    </source>
</reference>
<evidence type="ECO:0000259" key="5">
    <source>
        <dbReference type="PROSITE" id="PS00128"/>
    </source>
</evidence>
<dbReference type="PANTHER" id="PTHR11407">
    <property type="entry name" value="LYSOZYME C"/>
    <property type="match status" value="1"/>
</dbReference>
<dbReference type="PRINTS" id="PR00135">
    <property type="entry name" value="LYZLACT"/>
</dbReference>
<dbReference type="CDD" id="cd16899">
    <property type="entry name" value="LYZ_C_invert"/>
    <property type="match status" value="1"/>
</dbReference>
<dbReference type="Gene3D" id="1.10.530.10">
    <property type="match status" value="1"/>
</dbReference>
<dbReference type="SMART" id="SM00263">
    <property type="entry name" value="LYZ1"/>
    <property type="match status" value="1"/>
</dbReference>
<dbReference type="GO" id="GO:0003796">
    <property type="term" value="F:lysozyme activity"/>
    <property type="evidence" value="ECO:0007669"/>
    <property type="project" value="UniProtKB-EC"/>
</dbReference>
<dbReference type="Pfam" id="PF00062">
    <property type="entry name" value="Lys"/>
    <property type="match status" value="1"/>
</dbReference>
<comment type="caution">
    <text evidence="6">The sequence shown here is derived from an EMBL/GenBank/DDBJ whole genome shotgun (WGS) entry which is preliminary data.</text>
</comment>
<dbReference type="Proteomes" id="UP000828390">
    <property type="component" value="Unassembled WGS sequence"/>
</dbReference>
<dbReference type="InterPro" id="IPR023346">
    <property type="entry name" value="Lysozyme-like_dom_sf"/>
</dbReference>
<evidence type="ECO:0000256" key="1">
    <source>
        <dbReference type="ARBA" id="ARBA00012732"/>
    </source>
</evidence>
<keyword evidence="7" id="KW-1185">Reference proteome</keyword>
<organism evidence="6 7">
    <name type="scientific">Dreissena polymorpha</name>
    <name type="common">Zebra mussel</name>
    <name type="synonym">Mytilus polymorpha</name>
    <dbReference type="NCBI Taxonomy" id="45954"/>
    <lineage>
        <taxon>Eukaryota</taxon>
        <taxon>Metazoa</taxon>
        <taxon>Spiralia</taxon>
        <taxon>Lophotrochozoa</taxon>
        <taxon>Mollusca</taxon>
        <taxon>Bivalvia</taxon>
        <taxon>Autobranchia</taxon>
        <taxon>Heteroconchia</taxon>
        <taxon>Euheterodonta</taxon>
        <taxon>Imparidentia</taxon>
        <taxon>Neoheterodontei</taxon>
        <taxon>Myida</taxon>
        <taxon>Dreissenoidea</taxon>
        <taxon>Dreissenidae</taxon>
        <taxon>Dreissena</taxon>
    </lineage>
</organism>
<gene>
    <name evidence="6" type="ORF">DPMN_099251</name>
</gene>
<evidence type="ECO:0000313" key="7">
    <source>
        <dbReference type="Proteomes" id="UP000828390"/>
    </source>
</evidence>